<dbReference type="SUPFAM" id="SSF52540">
    <property type="entry name" value="P-loop containing nucleoside triphosphate hydrolases"/>
    <property type="match status" value="1"/>
</dbReference>
<name>A0A4Y9SKP6_9BURK</name>
<dbReference type="Pfam" id="PF00158">
    <property type="entry name" value="Sigma54_activat"/>
    <property type="match status" value="1"/>
</dbReference>
<dbReference type="InterPro" id="IPR003593">
    <property type="entry name" value="AAA+_ATPase"/>
</dbReference>
<dbReference type="GO" id="GO:0043565">
    <property type="term" value="F:sequence-specific DNA binding"/>
    <property type="evidence" value="ECO:0007669"/>
    <property type="project" value="InterPro"/>
</dbReference>
<dbReference type="GO" id="GO:0005524">
    <property type="term" value="F:ATP binding"/>
    <property type="evidence" value="ECO:0007669"/>
    <property type="project" value="UniProtKB-KW"/>
</dbReference>
<dbReference type="Proteomes" id="UP000298438">
    <property type="component" value="Unassembled WGS sequence"/>
</dbReference>
<gene>
    <name evidence="6" type="ORF">E4L96_06690</name>
</gene>
<keyword evidence="7" id="KW-1185">Reference proteome</keyword>
<dbReference type="InterPro" id="IPR027417">
    <property type="entry name" value="P-loop_NTPase"/>
</dbReference>
<feature type="domain" description="Sigma-54 factor interaction" evidence="5">
    <location>
        <begin position="15"/>
        <end position="239"/>
    </location>
</feature>
<evidence type="ECO:0000313" key="6">
    <source>
        <dbReference type="EMBL" id="TFW23436.1"/>
    </source>
</evidence>
<dbReference type="Pfam" id="PF25601">
    <property type="entry name" value="AAA_lid_14"/>
    <property type="match status" value="1"/>
</dbReference>
<comment type="caution">
    <text evidence="6">The sequence shown here is derived from an EMBL/GenBank/DDBJ whole genome shotgun (WGS) entry which is preliminary data.</text>
</comment>
<evidence type="ECO:0000256" key="2">
    <source>
        <dbReference type="ARBA" id="ARBA00022840"/>
    </source>
</evidence>
<dbReference type="SMART" id="SM00382">
    <property type="entry name" value="AAA"/>
    <property type="match status" value="1"/>
</dbReference>
<dbReference type="Gene3D" id="3.40.50.300">
    <property type="entry name" value="P-loop containing nucleotide triphosphate hydrolases"/>
    <property type="match status" value="1"/>
</dbReference>
<dbReference type="SUPFAM" id="SSF46689">
    <property type="entry name" value="Homeodomain-like"/>
    <property type="match status" value="1"/>
</dbReference>
<evidence type="ECO:0000259" key="5">
    <source>
        <dbReference type="PROSITE" id="PS50045"/>
    </source>
</evidence>
<accession>A0A4Y9SKP6</accession>
<keyword evidence="1" id="KW-0547">Nucleotide-binding</keyword>
<dbReference type="InterPro" id="IPR058031">
    <property type="entry name" value="AAA_lid_NorR"/>
</dbReference>
<dbReference type="OrthoDB" id="9761705at2"/>
<dbReference type="InterPro" id="IPR009057">
    <property type="entry name" value="Homeodomain-like_sf"/>
</dbReference>
<evidence type="ECO:0000313" key="7">
    <source>
        <dbReference type="Proteomes" id="UP000298438"/>
    </source>
</evidence>
<dbReference type="PROSITE" id="PS50045">
    <property type="entry name" value="SIGMA54_INTERACT_4"/>
    <property type="match status" value="1"/>
</dbReference>
<dbReference type="Gene3D" id="1.10.10.60">
    <property type="entry name" value="Homeodomain-like"/>
    <property type="match status" value="1"/>
</dbReference>
<evidence type="ECO:0000256" key="4">
    <source>
        <dbReference type="ARBA" id="ARBA00023163"/>
    </source>
</evidence>
<dbReference type="PANTHER" id="PTHR32071">
    <property type="entry name" value="TRANSCRIPTIONAL REGULATORY PROTEIN"/>
    <property type="match status" value="1"/>
</dbReference>
<evidence type="ECO:0000256" key="1">
    <source>
        <dbReference type="ARBA" id="ARBA00022741"/>
    </source>
</evidence>
<dbReference type="EMBL" id="SPVF01000095">
    <property type="protein sequence ID" value="TFW23436.1"/>
    <property type="molecule type" value="Genomic_DNA"/>
</dbReference>
<evidence type="ECO:0000256" key="3">
    <source>
        <dbReference type="ARBA" id="ARBA00023015"/>
    </source>
</evidence>
<dbReference type="AlphaFoldDB" id="A0A4Y9SKP6"/>
<dbReference type="PROSITE" id="PS00688">
    <property type="entry name" value="SIGMA54_INTERACT_3"/>
    <property type="match status" value="1"/>
</dbReference>
<dbReference type="FunFam" id="3.40.50.300:FF:000006">
    <property type="entry name" value="DNA-binding transcriptional regulator NtrC"/>
    <property type="match status" value="1"/>
</dbReference>
<keyword evidence="4" id="KW-0804">Transcription</keyword>
<dbReference type="InterPro" id="IPR025944">
    <property type="entry name" value="Sigma_54_int_dom_CS"/>
</dbReference>
<dbReference type="InterPro" id="IPR002197">
    <property type="entry name" value="HTH_Fis"/>
</dbReference>
<sequence length="364" mass="39739">MARDDSPAPPSPPPTIGSAPAYQRLLAQVERLAQTGRPVLICGPSGAGKEVIAQQLHWQSCEGKQAFVDLNCGAIPVQLIEAELFGCVRGAYTGAVTDRPGVFEMAGNGTLFLDEIGELPLALQPALLRVLETRQYRPVGGTRTRHFGGRVIAATNRNLREMVQEGRFREDLYYRLAVFELQLPTLAERHTDIPALAEHFAASQDRPLRFAPDALALLERQPWPGNVRELRNLIDRIAVLSDEVLFDAATLRDYLPHAPAPWQAPVAATSTTADSLAEALLLLEGADKLAATERLLVEHALRRCAGNKSEAARLLGVNRKTIERRLAARSTAHDRVLQSHVANRADGACRSPLSASHDIPHLTQ</sequence>
<organism evidence="6 7">
    <name type="scientific">Zemynaea arenosa</name>
    <dbReference type="NCBI Taxonomy" id="2561931"/>
    <lineage>
        <taxon>Bacteria</taxon>
        <taxon>Pseudomonadati</taxon>
        <taxon>Pseudomonadota</taxon>
        <taxon>Betaproteobacteria</taxon>
        <taxon>Burkholderiales</taxon>
        <taxon>Oxalobacteraceae</taxon>
        <taxon>Telluria group</taxon>
        <taxon>Zemynaea</taxon>
    </lineage>
</organism>
<keyword evidence="3" id="KW-0805">Transcription regulation</keyword>
<dbReference type="GO" id="GO:0006355">
    <property type="term" value="P:regulation of DNA-templated transcription"/>
    <property type="evidence" value="ECO:0007669"/>
    <property type="project" value="InterPro"/>
</dbReference>
<protein>
    <submittedName>
        <fullName evidence="6">Sigma-54-dependent Fis family transcriptional regulator</fullName>
    </submittedName>
</protein>
<dbReference type="PRINTS" id="PR01590">
    <property type="entry name" value="HTHFIS"/>
</dbReference>
<dbReference type="CDD" id="cd00009">
    <property type="entry name" value="AAA"/>
    <property type="match status" value="1"/>
</dbReference>
<proteinExistence type="predicted"/>
<keyword evidence="2" id="KW-0067">ATP-binding</keyword>
<reference evidence="6 7" key="1">
    <citation type="submission" date="2019-03" db="EMBL/GenBank/DDBJ databases">
        <title>Draft Genome Sequence of Massilia arenosa sp. nov., a Novel Massilia Species Isolated from a Sandy-loam Maize Soil.</title>
        <authorList>
            <person name="Raths R."/>
            <person name="Peta V."/>
            <person name="Bucking H."/>
        </authorList>
    </citation>
    <scope>NUCLEOTIDE SEQUENCE [LARGE SCALE GENOMIC DNA]</scope>
    <source>
        <strain evidence="6 7">MC02</strain>
    </source>
</reference>
<dbReference type="RefSeq" id="WP_135206443.1">
    <property type="nucleotide sequence ID" value="NZ_SPVF01000095.1"/>
</dbReference>
<dbReference type="InterPro" id="IPR002078">
    <property type="entry name" value="Sigma_54_int"/>
</dbReference>
<dbReference type="Gene3D" id="1.10.8.60">
    <property type="match status" value="1"/>
</dbReference>
<dbReference type="Pfam" id="PF02954">
    <property type="entry name" value="HTH_8"/>
    <property type="match status" value="1"/>
</dbReference>